<evidence type="ECO:0000256" key="2">
    <source>
        <dbReference type="ARBA" id="ARBA00023002"/>
    </source>
</evidence>
<dbReference type="Pfam" id="PF00106">
    <property type="entry name" value="adh_short"/>
    <property type="match status" value="1"/>
</dbReference>
<reference evidence="5" key="1">
    <citation type="journal article" date="2019" name="Int. J. Syst. Evol. Microbiol.">
        <title>The Global Catalogue of Microorganisms (GCM) 10K type strain sequencing project: providing services to taxonomists for standard genome sequencing and annotation.</title>
        <authorList>
            <consortium name="The Broad Institute Genomics Platform"/>
            <consortium name="The Broad Institute Genome Sequencing Center for Infectious Disease"/>
            <person name="Wu L."/>
            <person name="Ma J."/>
        </authorList>
    </citation>
    <scope>NUCLEOTIDE SEQUENCE [LARGE SCALE GENOMIC DNA]</scope>
    <source>
        <strain evidence="5">CGMCC 1.15342</strain>
    </source>
</reference>
<evidence type="ECO:0000313" key="5">
    <source>
        <dbReference type="Proteomes" id="UP000597338"/>
    </source>
</evidence>
<organism evidence="4 5">
    <name type="scientific">Parapedobacter defluvii</name>
    <dbReference type="NCBI Taxonomy" id="2045106"/>
    <lineage>
        <taxon>Bacteria</taxon>
        <taxon>Pseudomonadati</taxon>
        <taxon>Bacteroidota</taxon>
        <taxon>Sphingobacteriia</taxon>
        <taxon>Sphingobacteriales</taxon>
        <taxon>Sphingobacteriaceae</taxon>
        <taxon>Parapedobacter</taxon>
    </lineage>
</organism>
<sequence>MEKTYALITGASQGLGKAFVLELAKRKINPILVSLPGEGLAFIADEVKALGMEAHCYETDLTQKENIVALADWVNDRFPLSILINNAGCGGTQSFRNASVDYLDRIIQLNVRATSLLTHQLLPNLSRQKCAYVLNVGSVAAYSPIGYKTVYPASKAFVHSFTRGLYQEFADSNVFFSVVNPGPMMTNSDSCSRLQQQGRFATMGLLSPEQVAAISIRQLFKRDTLIMLNWVNRLTWMVMKFLPIYIRLPLLTNAIKKEISRA</sequence>
<evidence type="ECO:0000256" key="3">
    <source>
        <dbReference type="RuleBase" id="RU000363"/>
    </source>
</evidence>
<dbReference type="EMBL" id="BMIK01000009">
    <property type="protein sequence ID" value="GGC34024.1"/>
    <property type="molecule type" value="Genomic_DNA"/>
</dbReference>
<dbReference type="Proteomes" id="UP000597338">
    <property type="component" value="Unassembled WGS sequence"/>
</dbReference>
<evidence type="ECO:0000256" key="1">
    <source>
        <dbReference type="ARBA" id="ARBA00006484"/>
    </source>
</evidence>
<dbReference type="Gene3D" id="3.40.50.720">
    <property type="entry name" value="NAD(P)-binding Rossmann-like Domain"/>
    <property type="match status" value="1"/>
</dbReference>
<proteinExistence type="inferred from homology"/>
<dbReference type="PRINTS" id="PR00080">
    <property type="entry name" value="SDRFAMILY"/>
</dbReference>
<name>A0ABQ1M2T9_9SPHI</name>
<dbReference type="PANTHER" id="PTHR44196:SF2">
    <property type="entry name" value="SHORT-CHAIN DEHYDROGENASE-RELATED"/>
    <property type="match status" value="1"/>
</dbReference>
<comment type="similarity">
    <text evidence="1 3">Belongs to the short-chain dehydrogenases/reductases (SDR) family.</text>
</comment>
<dbReference type="PRINTS" id="PR00081">
    <property type="entry name" value="GDHRDH"/>
</dbReference>
<dbReference type="PIRSF" id="PIRSF000126">
    <property type="entry name" value="11-beta-HSD1"/>
    <property type="match status" value="1"/>
</dbReference>
<keyword evidence="2" id="KW-0560">Oxidoreductase</keyword>
<dbReference type="InterPro" id="IPR002347">
    <property type="entry name" value="SDR_fam"/>
</dbReference>
<comment type="caution">
    <text evidence="4">The sequence shown here is derived from an EMBL/GenBank/DDBJ whole genome shotgun (WGS) entry which is preliminary data.</text>
</comment>
<dbReference type="InterPro" id="IPR036291">
    <property type="entry name" value="NAD(P)-bd_dom_sf"/>
</dbReference>
<dbReference type="SUPFAM" id="SSF51735">
    <property type="entry name" value="NAD(P)-binding Rossmann-fold domains"/>
    <property type="match status" value="1"/>
</dbReference>
<dbReference type="CDD" id="cd05233">
    <property type="entry name" value="SDR_c"/>
    <property type="match status" value="1"/>
</dbReference>
<evidence type="ECO:0000313" key="4">
    <source>
        <dbReference type="EMBL" id="GGC34024.1"/>
    </source>
</evidence>
<dbReference type="RefSeq" id="WP_188751670.1">
    <property type="nucleotide sequence ID" value="NZ_BMIK01000009.1"/>
</dbReference>
<accession>A0ABQ1M2T9</accession>
<dbReference type="PANTHER" id="PTHR44196">
    <property type="entry name" value="DEHYDROGENASE/REDUCTASE SDR FAMILY MEMBER 7B"/>
    <property type="match status" value="1"/>
</dbReference>
<keyword evidence="5" id="KW-1185">Reference proteome</keyword>
<gene>
    <name evidence="4" type="ORF">GCM10011386_27640</name>
</gene>
<protein>
    <submittedName>
        <fullName evidence="4">Short-chain dehydrogenase</fullName>
    </submittedName>
</protein>